<organism evidence="2 3">
    <name type="scientific">Paenibacillus macquariensis</name>
    <dbReference type="NCBI Taxonomy" id="948756"/>
    <lineage>
        <taxon>Bacteria</taxon>
        <taxon>Bacillati</taxon>
        <taxon>Bacillota</taxon>
        <taxon>Bacilli</taxon>
        <taxon>Bacillales</taxon>
        <taxon>Paenibacillaceae</taxon>
        <taxon>Paenibacillus</taxon>
    </lineage>
</organism>
<name>A0ABY1K2I9_9BACL</name>
<dbReference type="Proteomes" id="UP000186666">
    <property type="component" value="Unassembled WGS sequence"/>
</dbReference>
<sequence>MIQVSDRQLTIAFIQEAVQAGARERLACQELGITQRTLQRWRSDRSPLEDQRPHTIKKAPSHKLSEPEVQ</sequence>
<evidence type="ECO:0000256" key="1">
    <source>
        <dbReference type="SAM" id="MobiDB-lite"/>
    </source>
</evidence>
<feature type="compositionally biased region" description="Basic and acidic residues" evidence="1">
    <location>
        <begin position="41"/>
        <end position="53"/>
    </location>
</feature>
<reference evidence="2 3" key="1">
    <citation type="submission" date="2017-01" db="EMBL/GenBank/DDBJ databases">
        <authorList>
            <person name="Varghese N."/>
            <person name="Submissions S."/>
        </authorList>
    </citation>
    <scope>NUCLEOTIDE SEQUENCE [LARGE SCALE GENOMIC DNA]</scope>
    <source>
        <strain evidence="2 3">ATCC 23464</strain>
    </source>
</reference>
<dbReference type="EMBL" id="FTNK01000008">
    <property type="protein sequence ID" value="SIR16908.1"/>
    <property type="molecule type" value="Genomic_DNA"/>
</dbReference>
<keyword evidence="3" id="KW-1185">Reference proteome</keyword>
<gene>
    <name evidence="2" type="ORF">SAMN05421578_1086</name>
</gene>
<evidence type="ECO:0000313" key="2">
    <source>
        <dbReference type="EMBL" id="SIR16908.1"/>
    </source>
</evidence>
<accession>A0ABY1K2I9</accession>
<dbReference type="RefSeq" id="WP_082867274.1">
    <property type="nucleotide sequence ID" value="NZ_FTNK01000008.1"/>
</dbReference>
<protein>
    <submittedName>
        <fullName evidence="2">Transposase</fullName>
    </submittedName>
</protein>
<evidence type="ECO:0000313" key="3">
    <source>
        <dbReference type="Proteomes" id="UP000186666"/>
    </source>
</evidence>
<comment type="caution">
    <text evidence="2">The sequence shown here is derived from an EMBL/GenBank/DDBJ whole genome shotgun (WGS) entry which is preliminary data.</text>
</comment>
<feature type="region of interest" description="Disordered" evidence="1">
    <location>
        <begin position="41"/>
        <end position="70"/>
    </location>
</feature>
<proteinExistence type="predicted"/>